<evidence type="ECO:0000256" key="11">
    <source>
        <dbReference type="RuleBase" id="RU004253"/>
    </source>
</evidence>
<dbReference type="Pfam" id="PF02581">
    <property type="entry name" value="TMP-TENI"/>
    <property type="match status" value="1"/>
</dbReference>
<comment type="function">
    <text evidence="9">Condenses 4-methyl-5-(beta-hydroxyethyl)thiazole monophosphate (THZ-P) and 2-methyl-4-amino-5-hydroxymethyl pyrimidine pyrophosphate (HMP-PP) to form thiamine monophosphate (TMP).</text>
</comment>
<dbReference type="AlphaFoldDB" id="A0A4Y7RNU3"/>
<feature type="binding site" evidence="9">
    <location>
        <begin position="45"/>
        <end position="49"/>
    </location>
    <ligand>
        <name>4-amino-2-methyl-5-(diphosphooxymethyl)pyrimidine</name>
        <dbReference type="ChEBI" id="CHEBI:57841"/>
    </ligand>
</feature>
<keyword evidence="14" id="KW-1185">Reference proteome</keyword>
<evidence type="ECO:0000256" key="2">
    <source>
        <dbReference type="ARBA" id="ARBA00022679"/>
    </source>
</evidence>
<dbReference type="Proteomes" id="UP000297597">
    <property type="component" value="Unassembled WGS sequence"/>
</dbReference>
<dbReference type="EC" id="2.5.1.3" evidence="9"/>
<feature type="binding site" evidence="9">
    <location>
        <position position="77"/>
    </location>
    <ligand>
        <name>4-amino-2-methyl-5-(diphosphooxymethyl)pyrimidine</name>
        <dbReference type="ChEBI" id="CHEBI:57841"/>
    </ligand>
</feature>
<dbReference type="InterPro" id="IPR036206">
    <property type="entry name" value="ThiamineP_synth_sf"/>
</dbReference>
<comment type="caution">
    <text evidence="13">The sequence shown here is derived from an EMBL/GenBank/DDBJ whole genome shotgun (WGS) entry which is preliminary data.</text>
</comment>
<evidence type="ECO:0000256" key="10">
    <source>
        <dbReference type="RuleBase" id="RU003826"/>
    </source>
</evidence>
<dbReference type="SUPFAM" id="SSF51391">
    <property type="entry name" value="Thiamin phosphate synthase"/>
    <property type="match status" value="1"/>
</dbReference>
<reference evidence="13 14" key="1">
    <citation type="journal article" date="2018" name="Environ. Microbiol.">
        <title>Novel energy conservation strategies and behaviour of Pelotomaculum schinkii driving syntrophic propionate catabolism.</title>
        <authorList>
            <person name="Hidalgo-Ahumada C.A.P."/>
            <person name="Nobu M.K."/>
            <person name="Narihiro T."/>
            <person name="Tamaki H."/>
            <person name="Liu W.T."/>
            <person name="Kamagata Y."/>
            <person name="Stams A.J.M."/>
            <person name="Imachi H."/>
            <person name="Sousa D.Z."/>
        </authorList>
    </citation>
    <scope>NUCLEOTIDE SEQUENCE [LARGE SCALE GENOMIC DNA]</scope>
    <source>
        <strain evidence="13 14">MGP</strain>
    </source>
</reference>
<comment type="pathway">
    <text evidence="1 9 11">Cofactor biosynthesis; thiamine diphosphate biosynthesis; thiamine phosphate from 4-amino-2-methyl-5-diphosphomethylpyrimidine and 4-methyl-5-(2-phosphoethyl)-thiazole: step 1/1.</text>
</comment>
<dbReference type="GO" id="GO:0004789">
    <property type="term" value="F:thiamine-phosphate diphosphorylase activity"/>
    <property type="evidence" value="ECO:0007669"/>
    <property type="project" value="UniProtKB-UniRule"/>
</dbReference>
<dbReference type="InterPro" id="IPR013785">
    <property type="entry name" value="Aldolase_TIM"/>
</dbReference>
<dbReference type="Gene3D" id="3.20.20.70">
    <property type="entry name" value="Aldolase class I"/>
    <property type="match status" value="1"/>
</dbReference>
<evidence type="ECO:0000256" key="8">
    <source>
        <dbReference type="ARBA" id="ARBA00047883"/>
    </source>
</evidence>
<sequence length="218" mass="23993">MAARKELSNLLGADIYGITAEEYSLGRSNVEVVARMIDSGIRVVQYREKQKKARRMYEECLKIREMTRDAGVTLIVNDHVDLALLVEADGVHIGQDDLPPEKVRELVGEKMIIGLSTHSPAQALDAAKTGIDYIGVGPIFATKTKKDVCDPVGLEYLEFVVRNIELPFVAIGGIKEHNIAEVSRRGARCIAAVTEIVGAEDIIGRVRALRKAINLKEE</sequence>
<feature type="domain" description="Thiamine phosphate synthase/TenI" evidence="12">
    <location>
        <begin position="15"/>
        <end position="196"/>
    </location>
</feature>
<dbReference type="GO" id="GO:0009228">
    <property type="term" value="P:thiamine biosynthetic process"/>
    <property type="evidence" value="ECO:0007669"/>
    <property type="project" value="UniProtKB-KW"/>
</dbReference>
<dbReference type="GO" id="GO:0005737">
    <property type="term" value="C:cytoplasm"/>
    <property type="evidence" value="ECO:0007669"/>
    <property type="project" value="TreeGrafter"/>
</dbReference>
<keyword evidence="4 9" id="KW-0460">Magnesium</keyword>
<dbReference type="GO" id="GO:0009229">
    <property type="term" value="P:thiamine diphosphate biosynthetic process"/>
    <property type="evidence" value="ECO:0007669"/>
    <property type="project" value="UniProtKB-UniRule"/>
</dbReference>
<dbReference type="CDD" id="cd00564">
    <property type="entry name" value="TMP_TenI"/>
    <property type="match status" value="1"/>
</dbReference>
<dbReference type="GO" id="GO:0000287">
    <property type="term" value="F:magnesium ion binding"/>
    <property type="evidence" value="ECO:0007669"/>
    <property type="project" value="UniProtKB-UniRule"/>
</dbReference>
<feature type="binding site" evidence="9">
    <location>
        <position position="116"/>
    </location>
    <ligand>
        <name>4-amino-2-methyl-5-(diphosphooxymethyl)pyrimidine</name>
        <dbReference type="ChEBI" id="CHEBI:57841"/>
    </ligand>
</feature>
<feature type="binding site" evidence="9">
    <location>
        <begin position="193"/>
        <end position="194"/>
    </location>
    <ligand>
        <name>2-[(2R,5Z)-2-carboxy-4-methylthiazol-5(2H)-ylidene]ethyl phosphate</name>
        <dbReference type="ChEBI" id="CHEBI:62899"/>
    </ligand>
</feature>
<evidence type="ECO:0000259" key="12">
    <source>
        <dbReference type="Pfam" id="PF02581"/>
    </source>
</evidence>
<feature type="binding site" evidence="9">
    <location>
        <position position="173"/>
    </location>
    <ligand>
        <name>2-[(2R,5Z)-2-carboxy-4-methylthiazol-5(2H)-ylidene]ethyl phosphate</name>
        <dbReference type="ChEBI" id="CHEBI:62899"/>
    </ligand>
</feature>
<keyword evidence="3 9" id="KW-0479">Metal-binding</keyword>
<dbReference type="FunFam" id="3.20.20.70:FF:000096">
    <property type="entry name" value="Thiamine-phosphate synthase"/>
    <property type="match status" value="1"/>
</dbReference>
<evidence type="ECO:0000256" key="4">
    <source>
        <dbReference type="ARBA" id="ARBA00022842"/>
    </source>
</evidence>
<dbReference type="UniPathway" id="UPA00060">
    <property type="reaction ID" value="UER00141"/>
</dbReference>
<comment type="similarity">
    <text evidence="9 10">Belongs to the thiamine-phosphate synthase family.</text>
</comment>
<comment type="catalytic activity">
    <reaction evidence="6 9 10">
        <text>4-methyl-5-(2-phosphooxyethyl)-thiazole + 4-amino-2-methyl-5-(diphosphooxymethyl)pyrimidine + H(+) = thiamine phosphate + diphosphate</text>
        <dbReference type="Rhea" id="RHEA:22328"/>
        <dbReference type="ChEBI" id="CHEBI:15378"/>
        <dbReference type="ChEBI" id="CHEBI:33019"/>
        <dbReference type="ChEBI" id="CHEBI:37575"/>
        <dbReference type="ChEBI" id="CHEBI:57841"/>
        <dbReference type="ChEBI" id="CHEBI:58296"/>
        <dbReference type="EC" id="2.5.1.3"/>
    </reaction>
</comment>
<name>A0A4Y7RNU3_9FIRM</name>
<feature type="binding site" evidence="9">
    <location>
        <position position="97"/>
    </location>
    <ligand>
        <name>Mg(2+)</name>
        <dbReference type="ChEBI" id="CHEBI:18420"/>
    </ligand>
</feature>
<comment type="cofactor">
    <cofactor evidence="9">
        <name>Mg(2+)</name>
        <dbReference type="ChEBI" id="CHEBI:18420"/>
    </cofactor>
    <text evidence="9">Binds 1 Mg(2+) ion per subunit.</text>
</comment>
<evidence type="ECO:0000313" key="14">
    <source>
        <dbReference type="Proteomes" id="UP000297597"/>
    </source>
</evidence>
<organism evidence="13 14">
    <name type="scientific">Pelotomaculum propionicicum</name>
    <dbReference type="NCBI Taxonomy" id="258475"/>
    <lineage>
        <taxon>Bacteria</taxon>
        <taxon>Bacillati</taxon>
        <taxon>Bacillota</taxon>
        <taxon>Clostridia</taxon>
        <taxon>Eubacteriales</taxon>
        <taxon>Desulfotomaculaceae</taxon>
        <taxon>Pelotomaculum</taxon>
    </lineage>
</organism>
<dbReference type="PANTHER" id="PTHR20857">
    <property type="entry name" value="THIAMINE-PHOSPHATE PYROPHOSPHORYLASE"/>
    <property type="match status" value="1"/>
</dbReference>
<evidence type="ECO:0000256" key="6">
    <source>
        <dbReference type="ARBA" id="ARBA00047334"/>
    </source>
</evidence>
<evidence type="ECO:0000256" key="5">
    <source>
        <dbReference type="ARBA" id="ARBA00022977"/>
    </source>
</evidence>
<feature type="binding site" evidence="9">
    <location>
        <position position="145"/>
    </location>
    <ligand>
        <name>4-amino-2-methyl-5-(diphosphooxymethyl)pyrimidine</name>
        <dbReference type="ChEBI" id="CHEBI:57841"/>
    </ligand>
</feature>
<dbReference type="InterPro" id="IPR034291">
    <property type="entry name" value="TMP_synthase"/>
</dbReference>
<dbReference type="RefSeq" id="WP_134214136.1">
    <property type="nucleotide sequence ID" value="NZ_QFFZ01000025.1"/>
</dbReference>
<evidence type="ECO:0000313" key="13">
    <source>
        <dbReference type="EMBL" id="TEB10511.1"/>
    </source>
</evidence>
<dbReference type="InterPro" id="IPR022998">
    <property type="entry name" value="ThiamineP_synth_TenI"/>
</dbReference>
<keyword evidence="2 9" id="KW-0808">Transferase</keyword>
<protein>
    <recommendedName>
        <fullName evidence="9">Thiamine-phosphate synthase</fullName>
        <shortName evidence="9">TP synthase</shortName>
        <shortName evidence="9">TPS</shortName>
        <ecNumber evidence="9">2.5.1.3</ecNumber>
    </recommendedName>
    <alternativeName>
        <fullName evidence="9">Thiamine-phosphate pyrophosphorylase</fullName>
        <shortName evidence="9">TMP pyrophosphorylase</shortName>
        <shortName evidence="9">TMP-PPase</shortName>
    </alternativeName>
</protein>
<dbReference type="OrthoDB" id="9812206at2"/>
<evidence type="ECO:0000256" key="1">
    <source>
        <dbReference type="ARBA" id="ARBA00005165"/>
    </source>
</evidence>
<evidence type="ECO:0000256" key="7">
    <source>
        <dbReference type="ARBA" id="ARBA00047851"/>
    </source>
</evidence>
<evidence type="ECO:0000256" key="3">
    <source>
        <dbReference type="ARBA" id="ARBA00022723"/>
    </source>
</evidence>
<comment type="catalytic activity">
    <reaction evidence="7 9 10">
        <text>2-(2-carboxy-4-methylthiazol-5-yl)ethyl phosphate + 4-amino-2-methyl-5-(diphosphooxymethyl)pyrimidine + 2 H(+) = thiamine phosphate + CO2 + diphosphate</text>
        <dbReference type="Rhea" id="RHEA:47848"/>
        <dbReference type="ChEBI" id="CHEBI:15378"/>
        <dbReference type="ChEBI" id="CHEBI:16526"/>
        <dbReference type="ChEBI" id="CHEBI:33019"/>
        <dbReference type="ChEBI" id="CHEBI:37575"/>
        <dbReference type="ChEBI" id="CHEBI:57841"/>
        <dbReference type="ChEBI" id="CHEBI:62890"/>
        <dbReference type="EC" id="2.5.1.3"/>
    </reaction>
</comment>
<dbReference type="EMBL" id="QFFZ01000025">
    <property type="protein sequence ID" value="TEB10511.1"/>
    <property type="molecule type" value="Genomic_DNA"/>
</dbReference>
<feature type="binding site" evidence="9">
    <location>
        <position position="78"/>
    </location>
    <ligand>
        <name>Mg(2+)</name>
        <dbReference type="ChEBI" id="CHEBI:18420"/>
    </ligand>
</feature>
<feature type="binding site" evidence="9">
    <location>
        <begin position="142"/>
        <end position="144"/>
    </location>
    <ligand>
        <name>2-[(2R,5Z)-2-carboxy-4-methylthiazol-5(2H)-ylidene]ethyl phosphate</name>
        <dbReference type="ChEBI" id="CHEBI:62899"/>
    </ligand>
</feature>
<dbReference type="PANTHER" id="PTHR20857:SF15">
    <property type="entry name" value="THIAMINE-PHOSPHATE SYNTHASE"/>
    <property type="match status" value="1"/>
</dbReference>
<dbReference type="NCBIfam" id="TIGR00693">
    <property type="entry name" value="thiE"/>
    <property type="match status" value="1"/>
</dbReference>
<accession>A0A4Y7RNU3</accession>
<evidence type="ECO:0000256" key="9">
    <source>
        <dbReference type="HAMAP-Rule" id="MF_00097"/>
    </source>
</evidence>
<keyword evidence="5 9" id="KW-0784">Thiamine biosynthesis</keyword>
<proteinExistence type="inferred from homology"/>
<gene>
    <name evidence="13" type="primary">thiE_1</name>
    <name evidence="9" type="synonym">thiE</name>
    <name evidence="13" type="ORF">Pmgp_02310</name>
</gene>
<comment type="catalytic activity">
    <reaction evidence="8 9 10">
        <text>2-[(2R,5Z)-2-carboxy-4-methylthiazol-5(2H)-ylidene]ethyl phosphate + 4-amino-2-methyl-5-(diphosphooxymethyl)pyrimidine + 2 H(+) = thiamine phosphate + CO2 + diphosphate</text>
        <dbReference type="Rhea" id="RHEA:47844"/>
        <dbReference type="ChEBI" id="CHEBI:15378"/>
        <dbReference type="ChEBI" id="CHEBI:16526"/>
        <dbReference type="ChEBI" id="CHEBI:33019"/>
        <dbReference type="ChEBI" id="CHEBI:37575"/>
        <dbReference type="ChEBI" id="CHEBI:57841"/>
        <dbReference type="ChEBI" id="CHEBI:62899"/>
        <dbReference type="EC" id="2.5.1.3"/>
    </reaction>
</comment>
<dbReference type="HAMAP" id="MF_00097">
    <property type="entry name" value="TMP_synthase"/>
    <property type="match status" value="1"/>
</dbReference>